<dbReference type="Pfam" id="PF00456">
    <property type="entry name" value="Transketolase_N"/>
    <property type="match status" value="1"/>
</dbReference>
<dbReference type="Proteomes" id="UP000326202">
    <property type="component" value="Chromosome"/>
</dbReference>
<keyword evidence="7" id="KW-0560">Oxidoreductase</keyword>
<evidence type="ECO:0000256" key="9">
    <source>
        <dbReference type="SAM" id="MobiDB-lite"/>
    </source>
</evidence>
<dbReference type="InterPro" id="IPR005474">
    <property type="entry name" value="Transketolase_N"/>
</dbReference>
<dbReference type="InterPro" id="IPR051157">
    <property type="entry name" value="PDH/Transketolase"/>
</dbReference>
<proteinExistence type="inferred from homology"/>
<evidence type="ECO:0000256" key="4">
    <source>
        <dbReference type="ARBA" id="ARBA00007131"/>
    </source>
</evidence>
<evidence type="ECO:0000256" key="5">
    <source>
        <dbReference type="ARBA" id="ARBA00017172"/>
    </source>
</evidence>
<evidence type="ECO:0000313" key="11">
    <source>
        <dbReference type="EMBL" id="QEX16967.1"/>
    </source>
</evidence>
<keyword evidence="7 11" id="KW-0670">Pyruvate</keyword>
<keyword evidence="8" id="KW-0479">Metal-binding</keyword>
<gene>
    <name evidence="11" type="ORF">FRZ44_22630</name>
</gene>
<feature type="domain" description="Transketolase-like pyrimidine-binding" evidence="10">
    <location>
        <begin position="424"/>
        <end position="629"/>
    </location>
</feature>
<comment type="cofactor">
    <cofactor evidence="1 8">
        <name>Mg(2+)</name>
        <dbReference type="ChEBI" id="CHEBI:18420"/>
    </cofactor>
</comment>
<dbReference type="PANTHER" id="PTHR43825">
    <property type="entry name" value="PYRUVATE DEHYDROGENASE E1 COMPONENT"/>
    <property type="match status" value="1"/>
</dbReference>
<evidence type="ECO:0000259" key="10">
    <source>
        <dbReference type="SMART" id="SM00861"/>
    </source>
</evidence>
<comment type="similarity">
    <text evidence="4">Belongs to the transketolase family.</text>
</comment>
<keyword evidence="8" id="KW-0460">Magnesium</keyword>
<evidence type="ECO:0000256" key="7">
    <source>
        <dbReference type="PIRNR" id="PIRNR000156"/>
    </source>
</evidence>
<feature type="binding site" evidence="8">
    <location>
        <position position="205"/>
    </location>
    <ligand>
        <name>Mg(2+)</name>
        <dbReference type="ChEBI" id="CHEBI:18420"/>
    </ligand>
</feature>
<dbReference type="RefSeq" id="WP_151177260.1">
    <property type="nucleotide sequence ID" value="NZ_CP042906.1"/>
</dbReference>
<dbReference type="AlphaFoldDB" id="A0A5J6MIE8"/>
<dbReference type="EMBL" id="CP042906">
    <property type="protein sequence ID" value="QEX16967.1"/>
    <property type="molecule type" value="Genomic_DNA"/>
</dbReference>
<dbReference type="Gene3D" id="3.40.50.970">
    <property type="match status" value="2"/>
</dbReference>
<comment type="catalytic activity">
    <reaction evidence="6 7">
        <text>N(6)-[(R)-lipoyl]-L-lysyl-[protein] + pyruvate + H(+) = N(6)-[(R)-S(8)-acetyldihydrolipoyl]-L-lysyl-[protein] + CO2</text>
        <dbReference type="Rhea" id="RHEA:19189"/>
        <dbReference type="Rhea" id="RHEA-COMP:10474"/>
        <dbReference type="Rhea" id="RHEA-COMP:10478"/>
        <dbReference type="ChEBI" id="CHEBI:15361"/>
        <dbReference type="ChEBI" id="CHEBI:15378"/>
        <dbReference type="ChEBI" id="CHEBI:16526"/>
        <dbReference type="ChEBI" id="CHEBI:83099"/>
        <dbReference type="ChEBI" id="CHEBI:83111"/>
        <dbReference type="EC" id="1.2.4.1"/>
    </reaction>
</comment>
<dbReference type="SUPFAM" id="SSF52518">
    <property type="entry name" value="Thiamin diphosphate-binding fold (THDP-binding)"/>
    <property type="match status" value="2"/>
</dbReference>
<dbReference type="EC" id="1.2.4.1" evidence="7"/>
<evidence type="ECO:0000256" key="8">
    <source>
        <dbReference type="PIRSR" id="PIRSR000156-1"/>
    </source>
</evidence>
<dbReference type="SUPFAM" id="SSF52922">
    <property type="entry name" value="TK C-terminal domain-like"/>
    <property type="match status" value="1"/>
</dbReference>
<evidence type="ECO:0000256" key="3">
    <source>
        <dbReference type="ARBA" id="ARBA00003157"/>
    </source>
</evidence>
<dbReference type="InterPro" id="IPR029061">
    <property type="entry name" value="THDP-binding"/>
</dbReference>
<dbReference type="Pfam" id="PF17831">
    <property type="entry name" value="PDH_E1_M"/>
    <property type="match status" value="1"/>
</dbReference>
<keyword evidence="12" id="KW-1185">Reference proteome</keyword>
<dbReference type="InterPro" id="IPR004660">
    <property type="entry name" value="PDH_E1"/>
</dbReference>
<evidence type="ECO:0000256" key="1">
    <source>
        <dbReference type="ARBA" id="ARBA00001946"/>
    </source>
</evidence>
<feature type="binding site" evidence="8">
    <location>
        <position position="207"/>
    </location>
    <ligand>
        <name>Mg(2+)</name>
        <dbReference type="ChEBI" id="CHEBI:18420"/>
    </ligand>
</feature>
<dbReference type="SMART" id="SM00861">
    <property type="entry name" value="Transket_pyr"/>
    <property type="match status" value="1"/>
</dbReference>
<dbReference type="OrthoDB" id="9773339at2"/>
<dbReference type="PIRSF" id="PIRSF000156">
    <property type="entry name" value="Pyruvate_dh_E1"/>
    <property type="match status" value="1"/>
</dbReference>
<dbReference type="InterPro" id="IPR005475">
    <property type="entry name" value="Transketolase-like_Pyr-bd"/>
</dbReference>
<comment type="function">
    <text evidence="3 7">Component of the pyruvate dehydrogenase (PDH) complex, that catalyzes the overall conversion of pyruvate to acetyl-CoA and CO(2).</text>
</comment>
<dbReference type="InterPro" id="IPR041621">
    <property type="entry name" value="PDH_E1_M"/>
</dbReference>
<evidence type="ECO:0000256" key="2">
    <source>
        <dbReference type="ARBA" id="ARBA00001964"/>
    </source>
</evidence>
<organism evidence="11 12">
    <name type="scientific">Hypericibacter terrae</name>
    <dbReference type="NCBI Taxonomy" id="2602015"/>
    <lineage>
        <taxon>Bacteria</taxon>
        <taxon>Pseudomonadati</taxon>
        <taxon>Pseudomonadota</taxon>
        <taxon>Alphaproteobacteria</taxon>
        <taxon>Rhodospirillales</taxon>
        <taxon>Dongiaceae</taxon>
        <taxon>Hypericibacter</taxon>
    </lineage>
</organism>
<feature type="binding site" evidence="8">
    <location>
        <position position="175"/>
    </location>
    <ligand>
        <name>Mg(2+)</name>
        <dbReference type="ChEBI" id="CHEBI:18420"/>
    </ligand>
</feature>
<sequence length="825" mass="90258">MSPSSASAAARDIVSAEARERELALLAELERKVLWLASWTIHNANHIRGNEDGLKVGGHQASSASLATVMTALYFSILEPQDRVAVKPHASPIFHAIQYLLGNQSRDQLERFRGFGGAQSYPSRTKDQDDVDFSTGSVGLGAAITIMGSLARDYLKAKPWAKGLQPGRMVALVGDAELDEGNVYEALLEGWKHGLKDCWWVVDYNRQSLDAVASDRLFEKVEHLFLNMGWEVVTLKYGRLLTEAFRQPGGEALRQWIDSCPNSIYSALTYEGAAGWRRQLEADIGGERGVPELLARYDDAGLARLMTNLGGHDLGLLLDAFRAAGRDRPVCFIAYTVKGHGLPFAGHKDNHAGLMTPAQMEQFRSENRVRPGHEWDPFEGLEGSMAELERFLAGVPFRSTATRRHHPPALPVPEDFPCPKGQTMSTQEGFGKILNELAAGSSELAARIVTTSPDVTVSTNLGPWVNRRGRFSFAAQEDPFQLRRLTSPQKWGGGPEGQHIELGIAENNLFLMLGALGLTHSLMDQRLLPIGTLYDPFIQRGLDALNYACYQDARFLLVATPSGITLAPEGGAHQSIATPLIGIAQDGIAAFEPAYVDELAAIMKWGFAYMQRDKQAKSQAWEREAWVREETGGSVYLRLSTRPLAQPGRELDGDITEGIIQGGYWMRPPAPGCRLAVCYMGAVAEEAQRAAGLLAEDIPDIAVLAVTSADRLCAGWHAAEKKRQLHAVDENEATIPDSYVERLLAPLARDAALVTVLDGHPAALSWLGGVRGHRVQALGVEHFGQTGTIGDLYRYYRIDEKAIVEASLAALGRKSARARDYIAKL</sequence>
<dbReference type="InterPro" id="IPR009014">
    <property type="entry name" value="Transketo_C/PFOR_II"/>
</dbReference>
<protein>
    <recommendedName>
        <fullName evidence="5 7">Pyruvate dehydrogenase E1 component</fullName>
        <ecNumber evidence="7">1.2.4.1</ecNumber>
    </recommendedName>
</protein>
<keyword evidence="7" id="KW-0786">Thiamine pyrophosphate</keyword>
<evidence type="ECO:0000256" key="6">
    <source>
        <dbReference type="ARBA" id="ARBA00051231"/>
    </source>
</evidence>
<name>A0A5J6MIE8_9PROT</name>
<feature type="region of interest" description="Disordered" evidence="9">
    <location>
        <begin position="402"/>
        <end position="424"/>
    </location>
</feature>
<dbReference type="KEGG" id="htq:FRZ44_22630"/>
<accession>A0A5J6MIE8</accession>
<reference evidence="11 12" key="1">
    <citation type="submission" date="2019-08" db="EMBL/GenBank/DDBJ databases">
        <title>Hyperibacter terrae gen. nov., sp. nov. and Hyperibacter viscosus sp. nov., two new members in the family Rhodospirillaceae isolated from the rhizosphere of Hypericum perforatum.</title>
        <authorList>
            <person name="Noviana Z."/>
        </authorList>
    </citation>
    <scope>NUCLEOTIDE SEQUENCE [LARGE SCALE GENOMIC DNA]</scope>
    <source>
        <strain evidence="11 12">R5913</strain>
    </source>
</reference>
<dbReference type="GO" id="GO:0046872">
    <property type="term" value="F:metal ion binding"/>
    <property type="evidence" value="ECO:0007669"/>
    <property type="project" value="UniProtKB-KW"/>
</dbReference>
<evidence type="ECO:0000313" key="12">
    <source>
        <dbReference type="Proteomes" id="UP000326202"/>
    </source>
</evidence>
<dbReference type="Gene3D" id="3.40.50.920">
    <property type="match status" value="1"/>
</dbReference>
<dbReference type="PANTHER" id="PTHR43825:SF4">
    <property type="entry name" value="PYRUVATE DEHYDROGENASE E1 COMPONENT"/>
    <property type="match status" value="1"/>
</dbReference>
<dbReference type="GO" id="GO:0004739">
    <property type="term" value="F:pyruvate dehydrogenase (acetyl-transferring) activity"/>
    <property type="evidence" value="ECO:0007669"/>
    <property type="project" value="UniProtKB-EC"/>
</dbReference>
<comment type="cofactor">
    <cofactor evidence="2 7">
        <name>thiamine diphosphate</name>
        <dbReference type="ChEBI" id="CHEBI:58937"/>
    </cofactor>
</comment>